<dbReference type="Gene3D" id="1.25.10.10">
    <property type="entry name" value="Leucine-rich Repeat Variant"/>
    <property type="match status" value="3"/>
</dbReference>
<dbReference type="GO" id="GO:0016887">
    <property type="term" value="F:ATP hydrolysis activity"/>
    <property type="evidence" value="ECO:0007669"/>
    <property type="project" value="InterPro"/>
</dbReference>
<evidence type="ECO:0000256" key="1">
    <source>
        <dbReference type="ARBA" id="ARBA00006611"/>
    </source>
</evidence>
<evidence type="ECO:0000259" key="3">
    <source>
        <dbReference type="PROSITE" id="PS00662"/>
    </source>
</evidence>
<evidence type="ECO:0000313" key="5">
    <source>
        <dbReference type="Proteomes" id="UP000252355"/>
    </source>
</evidence>
<dbReference type="Gene3D" id="3.30.450.90">
    <property type="match status" value="1"/>
</dbReference>
<accession>A0A367ZQX3</accession>
<reference evidence="4 5" key="1">
    <citation type="submission" date="2018-05" db="EMBL/GenBank/DDBJ databases">
        <title>A metagenomic window into the 2 km-deep terrestrial subsurface aquifer revealed taxonomically and functionally diverse microbial community comprising novel uncultured bacterial lineages.</title>
        <authorList>
            <person name="Kadnikov V.V."/>
            <person name="Mardanov A.V."/>
            <person name="Beletsky A.V."/>
            <person name="Banks D."/>
            <person name="Pimenov N.V."/>
            <person name="Frank Y.A."/>
            <person name="Karnachuk O.V."/>
            <person name="Ravin N.V."/>
        </authorList>
    </citation>
    <scope>NUCLEOTIDE SEQUENCE [LARGE SCALE GENOMIC DNA]</scope>
    <source>
        <strain evidence="4">BY5</strain>
    </source>
</reference>
<comment type="caution">
    <text evidence="4">The sequence shown here is derived from an EMBL/GenBank/DDBJ whole genome shotgun (WGS) entry which is preliminary data.</text>
</comment>
<dbReference type="AlphaFoldDB" id="A0A367ZQX3"/>
<dbReference type="InterPro" id="IPR027417">
    <property type="entry name" value="P-loop_NTPase"/>
</dbReference>
<dbReference type="InterPro" id="IPR011989">
    <property type="entry name" value="ARM-like"/>
</dbReference>
<dbReference type="EMBL" id="QOQW01000006">
    <property type="protein sequence ID" value="RCK80440.1"/>
    <property type="molecule type" value="Genomic_DNA"/>
</dbReference>
<dbReference type="Pfam" id="PF00437">
    <property type="entry name" value="T2SSE"/>
    <property type="match status" value="1"/>
</dbReference>
<proteinExistence type="inferred from homology"/>
<dbReference type="SUPFAM" id="SSF52540">
    <property type="entry name" value="P-loop containing nucleoside triphosphate hydrolases"/>
    <property type="match status" value="1"/>
</dbReference>
<gene>
    <name evidence="4" type="ORF">OZSIB_3186</name>
</gene>
<dbReference type="InterPro" id="IPR006321">
    <property type="entry name" value="PilT/PilU"/>
</dbReference>
<dbReference type="InterPro" id="IPR016024">
    <property type="entry name" value="ARM-type_fold"/>
</dbReference>
<dbReference type="InterPro" id="IPR004155">
    <property type="entry name" value="PBS_lyase_HEAT"/>
</dbReference>
<dbReference type="NCBIfam" id="TIGR01420">
    <property type="entry name" value="pilT_fam"/>
    <property type="match status" value="1"/>
</dbReference>
<evidence type="ECO:0000256" key="2">
    <source>
        <dbReference type="SAM" id="MobiDB-lite"/>
    </source>
</evidence>
<evidence type="ECO:0000313" key="4">
    <source>
        <dbReference type="EMBL" id="RCK80440.1"/>
    </source>
</evidence>
<dbReference type="CDD" id="cd01131">
    <property type="entry name" value="PilT"/>
    <property type="match status" value="1"/>
</dbReference>
<dbReference type="Pfam" id="PF13646">
    <property type="entry name" value="HEAT_2"/>
    <property type="match status" value="2"/>
</dbReference>
<protein>
    <submittedName>
        <fullName evidence="4">Twitching motility protein PilT</fullName>
    </submittedName>
</protein>
<dbReference type="InterPro" id="IPR001482">
    <property type="entry name" value="T2SS/T4SS_dom"/>
</dbReference>
<dbReference type="Proteomes" id="UP000252355">
    <property type="component" value="Unassembled WGS sequence"/>
</dbReference>
<sequence length="938" mass="105705">MIEEILISLQDKLRSSDFLDNETAIDKFGALLQSQNTEKQRKIIGTILPLALSSKFETIQKKVVQVVSNYPTILKDVLPALKLSSDPTVRFWAHYIMIQLDFFARDELLEIAKSKESDEIRMLAMEQLARKPDKQVILCFLERISDPSWIIRRLAKKLLIEQGDGIYQIIQEYFMNCPSRQKYDCIKIIPLILKDKAFALFQRMLESDTKGVVRPYICAGLGEIKTENSLQTLFGMLQDGSMLVREEAIKALTNWGREVVHPLLAIFPSASPETRHCIMILLGRILGLDVTKELNDFFGPPTSETKYYIMTALSQVRDPAVVQDLLPYLRDDSVFIQEHASRILASMGVHALDPLLACLDSEDDKLLLPVLRVIGEIGSKDALRPLLFLIDNSRNTLVRTCAIEAIAKLQKFETVAGLLLLKLDDKDHAIRHTIVENLSKHPRSAFLKDLVLACLDRNADVARGAREILSRRDYPGVPSFFTLFETATDFEKDKIISLASKLSTEQFDSVLKKEKITIEALQPENVETRVHRRRYTKENITDIKELLYFLHEERGSDLHLNIGLPPSIRIHGDLVRTTFETITPEKSRYLLYSLMNDAQKKTFAERMEIDFSFEIPDCARFRANVFMQKNGMSAVFRIIPNVIPTFEELSLDKETMIRVCNHKTGLILVTGATGSGKSTTLAAMIDYINRTRYDHIITIEDPIEFVHPHKRCVITQRELGTNTLSFSNALRSALREDPDVILVGEMRDYETMHLAITAAETGHLVFSTLHTINAYESIHRIIGSFPGDQQHTIRMQLAGSLRGIVSQRLIPAYLSSGRVLAYEVLVATQPIRRCIKEDKIDQIISTMQTSRSDGMITMDMCLEDLVIRKKITYEDGLKNAEDKKEFEKRLTERLGGKATGAVPAAGAASGAGTPPGAQPPGVGKPVISTTPQVKGPAR</sequence>
<dbReference type="PANTHER" id="PTHR30486">
    <property type="entry name" value="TWITCHING MOTILITY PROTEIN PILT"/>
    <property type="match status" value="1"/>
</dbReference>
<comment type="similarity">
    <text evidence="1">Belongs to the GSP E family.</text>
</comment>
<name>A0A367ZQX3_9BACT</name>
<dbReference type="PROSITE" id="PS00662">
    <property type="entry name" value="T2SP_E"/>
    <property type="match status" value="1"/>
</dbReference>
<feature type="domain" description="Bacterial type II secretion system protein E" evidence="3">
    <location>
        <begin position="734"/>
        <end position="748"/>
    </location>
</feature>
<organism evidence="4 5">
    <name type="scientific">Candidatus Ozemobacter sibiricus</name>
    <dbReference type="NCBI Taxonomy" id="2268124"/>
    <lineage>
        <taxon>Bacteria</taxon>
        <taxon>Candidatus Ozemobacteria</taxon>
        <taxon>Candidatus Ozemobacterales</taxon>
        <taxon>Candidatus Ozemobacteraceae</taxon>
        <taxon>Candidatus Ozemobacter</taxon>
    </lineage>
</organism>
<feature type="region of interest" description="Disordered" evidence="2">
    <location>
        <begin position="891"/>
        <end position="938"/>
    </location>
</feature>
<dbReference type="SUPFAM" id="SSF48371">
    <property type="entry name" value="ARM repeat"/>
    <property type="match status" value="1"/>
</dbReference>
<dbReference type="Gene3D" id="3.40.50.300">
    <property type="entry name" value="P-loop containing nucleotide triphosphate hydrolases"/>
    <property type="match status" value="1"/>
</dbReference>
<dbReference type="GO" id="GO:0005524">
    <property type="term" value="F:ATP binding"/>
    <property type="evidence" value="ECO:0007669"/>
    <property type="project" value="InterPro"/>
</dbReference>
<dbReference type="InterPro" id="IPR050921">
    <property type="entry name" value="T4SS_GSP_E_ATPase"/>
</dbReference>
<dbReference type="SMART" id="SM00567">
    <property type="entry name" value="EZ_HEAT"/>
    <property type="match status" value="3"/>
</dbReference>
<feature type="compositionally biased region" description="Low complexity" evidence="2">
    <location>
        <begin position="899"/>
        <end position="923"/>
    </location>
</feature>